<gene>
    <name evidence="2" type="ORF">AAE039_15360</name>
</gene>
<feature type="transmembrane region" description="Helical" evidence="1">
    <location>
        <begin position="128"/>
        <end position="150"/>
    </location>
</feature>
<dbReference type="EMBL" id="JBBYHY010000008">
    <property type="protein sequence ID" value="MEL3954936.1"/>
    <property type="molecule type" value="Genomic_DNA"/>
</dbReference>
<feature type="transmembrane region" description="Helical" evidence="1">
    <location>
        <begin position="12"/>
        <end position="32"/>
    </location>
</feature>
<evidence type="ECO:0000256" key="1">
    <source>
        <dbReference type="SAM" id="Phobius"/>
    </source>
</evidence>
<protein>
    <submittedName>
        <fullName evidence="2">DUF6216 family protein</fullName>
    </submittedName>
</protein>
<feature type="transmembrane region" description="Helical" evidence="1">
    <location>
        <begin position="239"/>
        <end position="259"/>
    </location>
</feature>
<name>A0ABU9JQ20_9GAMM</name>
<dbReference type="Proteomes" id="UP001455088">
    <property type="component" value="Unassembled WGS sequence"/>
</dbReference>
<keyword evidence="1" id="KW-1133">Transmembrane helix</keyword>
<keyword evidence="1" id="KW-0472">Membrane</keyword>
<accession>A0ABU9JQ20</accession>
<evidence type="ECO:0000313" key="3">
    <source>
        <dbReference type="Proteomes" id="UP001455088"/>
    </source>
</evidence>
<dbReference type="Pfam" id="PF19723">
    <property type="entry name" value="DUF6216"/>
    <property type="match status" value="1"/>
</dbReference>
<organism evidence="2 3">
    <name type="scientific">Stenotrophomonas bentonitica</name>
    <dbReference type="NCBI Taxonomy" id="1450134"/>
    <lineage>
        <taxon>Bacteria</taxon>
        <taxon>Pseudomonadati</taxon>
        <taxon>Pseudomonadota</taxon>
        <taxon>Gammaproteobacteria</taxon>
        <taxon>Lysobacterales</taxon>
        <taxon>Lysobacteraceae</taxon>
        <taxon>Stenotrophomonas</taxon>
    </lineage>
</organism>
<keyword evidence="3" id="KW-1185">Reference proteome</keyword>
<proteinExistence type="predicted"/>
<evidence type="ECO:0000313" key="2">
    <source>
        <dbReference type="EMBL" id="MEL3954936.1"/>
    </source>
</evidence>
<dbReference type="InterPro" id="IPR046188">
    <property type="entry name" value="DUF6216"/>
</dbReference>
<keyword evidence="1" id="KW-0812">Transmembrane</keyword>
<reference evidence="2 3" key="1">
    <citation type="submission" date="2024-04" db="EMBL/GenBank/DDBJ databases">
        <title>Bacterial endophytes with biocontrol capabilities against important plant pathogens.</title>
        <authorList>
            <person name="Alayande K.A."/>
        </authorList>
    </citation>
    <scope>NUCLEOTIDE SEQUENCE [LARGE SCALE GENOMIC DNA]</scope>
    <source>
        <strain evidence="2 3">KV22</strain>
    </source>
</reference>
<sequence length="301" mass="33350">METTATWNEMFTLLEAAVTLLALPCTALYLCYTSGTLHPLRNRLMRLFISRDDVEHGAIRGSISDRSAVVSFGMVYGIHLDTVTEVESLIKGAQTHDVPLHLIGAAGDAFDREAFAVKPHKSPGKWGGAMSGMALMISYLATACLLWGAFSSEVLIRIKETDTLLRVATKGDEGTAHGILRDKDLTFTQQECAALPQPITIEPFVDDEARYNLSVLCAIWTLPAERKELTESLPVQRTAFGAAALVAFMFLLGCWDSLLKRFAIRKLERRTGLARPSVASTSQRQFVLRFGRLFYLRYGKE</sequence>
<comment type="caution">
    <text evidence="2">The sequence shown here is derived from an EMBL/GenBank/DDBJ whole genome shotgun (WGS) entry which is preliminary data.</text>
</comment>